<name>F0Y0D3_AURAN</name>
<dbReference type="GeneID" id="20223508"/>
<dbReference type="RefSeq" id="XP_009034103.1">
    <property type="nucleotide sequence ID" value="XM_009035855.1"/>
</dbReference>
<dbReference type="SUPFAM" id="SSF52540">
    <property type="entry name" value="P-loop containing nucleoside triphosphate hydrolases"/>
    <property type="match status" value="1"/>
</dbReference>
<dbReference type="Proteomes" id="UP000002729">
    <property type="component" value="Unassembled WGS sequence"/>
</dbReference>
<organism evidence="3">
    <name type="scientific">Aureococcus anophagefferens</name>
    <name type="common">Harmful bloom alga</name>
    <dbReference type="NCBI Taxonomy" id="44056"/>
    <lineage>
        <taxon>Eukaryota</taxon>
        <taxon>Sar</taxon>
        <taxon>Stramenopiles</taxon>
        <taxon>Ochrophyta</taxon>
        <taxon>Pelagophyceae</taxon>
        <taxon>Pelagomonadales</taxon>
        <taxon>Pelagomonadaceae</taxon>
        <taxon>Aureococcus</taxon>
    </lineage>
</organism>
<accession>F0Y0D3</accession>
<evidence type="ECO:0008006" key="4">
    <source>
        <dbReference type="Google" id="ProtNLM"/>
    </source>
</evidence>
<feature type="region of interest" description="Disordered" evidence="1">
    <location>
        <begin position="55"/>
        <end position="79"/>
    </location>
</feature>
<evidence type="ECO:0000313" key="3">
    <source>
        <dbReference type="Proteomes" id="UP000002729"/>
    </source>
</evidence>
<evidence type="ECO:0000313" key="2">
    <source>
        <dbReference type="EMBL" id="EGB11767.1"/>
    </source>
</evidence>
<keyword evidence="3" id="KW-1185">Reference proteome</keyword>
<dbReference type="EMBL" id="GL833122">
    <property type="protein sequence ID" value="EGB11767.1"/>
    <property type="molecule type" value="Genomic_DNA"/>
</dbReference>
<dbReference type="Gene3D" id="3.40.50.300">
    <property type="entry name" value="P-loop containing nucleotide triphosphate hydrolases"/>
    <property type="match status" value="1"/>
</dbReference>
<dbReference type="InterPro" id="IPR027417">
    <property type="entry name" value="P-loop_NTPase"/>
</dbReference>
<evidence type="ECO:0000256" key="1">
    <source>
        <dbReference type="SAM" id="MobiDB-lite"/>
    </source>
</evidence>
<dbReference type="AlphaFoldDB" id="F0Y0D3"/>
<reference evidence="2 3" key="1">
    <citation type="journal article" date="2011" name="Proc. Natl. Acad. Sci. U.S.A.">
        <title>Niche of harmful alga Aureococcus anophagefferens revealed through ecogenomics.</title>
        <authorList>
            <person name="Gobler C.J."/>
            <person name="Berry D.L."/>
            <person name="Dyhrman S.T."/>
            <person name="Wilhelm S.W."/>
            <person name="Salamov A."/>
            <person name="Lobanov A.V."/>
            <person name="Zhang Y."/>
            <person name="Collier J.L."/>
            <person name="Wurch L.L."/>
            <person name="Kustka A.B."/>
            <person name="Dill B.D."/>
            <person name="Shah M."/>
            <person name="VerBerkmoes N.C."/>
            <person name="Kuo A."/>
            <person name="Terry A."/>
            <person name="Pangilinan J."/>
            <person name="Lindquist E.A."/>
            <person name="Lucas S."/>
            <person name="Paulsen I.T."/>
            <person name="Hattenrath-Lehmann T.K."/>
            <person name="Talmage S.C."/>
            <person name="Walker E.A."/>
            <person name="Koch F."/>
            <person name="Burson A.M."/>
            <person name="Marcoval M.A."/>
            <person name="Tang Y.Z."/>
            <person name="Lecleir G.R."/>
            <person name="Coyne K.J."/>
            <person name="Berg G.M."/>
            <person name="Bertrand E.M."/>
            <person name="Saito M.A."/>
            <person name="Gladyshev V.N."/>
            <person name="Grigoriev I.V."/>
        </authorList>
    </citation>
    <scope>NUCLEOTIDE SEQUENCE [LARGE SCALE GENOMIC DNA]</scope>
    <source>
        <strain evidence="3">CCMP 1984</strain>
    </source>
</reference>
<dbReference type="InParanoid" id="F0Y0D3"/>
<dbReference type="eggNOG" id="ENOG502SP0M">
    <property type="taxonomic scope" value="Eukaryota"/>
</dbReference>
<dbReference type="OrthoDB" id="41177at2759"/>
<proteinExistence type="predicted"/>
<protein>
    <recommendedName>
        <fullName evidence="4">Sulfotransferase domain-containing protein</fullName>
    </recommendedName>
</protein>
<dbReference type="OMA" id="MASMCRH"/>
<feature type="compositionally biased region" description="Pro residues" evidence="1">
    <location>
        <begin position="63"/>
        <end position="76"/>
    </location>
</feature>
<sequence length="464" mass="50841">MAARPLMGLAKPSFRGRPAAEDQVKPRRVGTLQCAVVGLLGFQVVSMGLHARSHDRRASAAARPPPPPVAPRPPPGSLRLSDAEEALLAALPTEPERVYARQIFEDRVRGPLPGGLDAAEELEEAAPSPGAGVPPPPPRRRAELPAMYGDGPRIVGLDRCAGWRETTSLFRRAATAGIFNSGTNLMTNLLRKNCVMPLACPGEWGQKRKTEAMARRECIGYPFQAPWGKHNPLAYRNLGHVVDSLDHFNLTEILPVAVVKDPITWMRSMCRIAYAAHFRKHPACCPSPLDPAQLGELLGHNRSKVTVKFRKEHPEEVYASLLDLWNVWYREYYDATLPRLIVRYEDLLFDPQNTIREVCACAGGRLKKDFDMVGDAAKFGGGHGGGEGTSRGSALKRYASETTRYHLVSAHDVAYYGANVDGALADLFHYAADEHRRAAADPRADAKRADAKCATLGKRRLNGA</sequence>
<gene>
    <name evidence="2" type="ORF">AURANDRAFT_61521</name>
</gene>
<feature type="region of interest" description="Disordered" evidence="1">
    <location>
        <begin position="1"/>
        <end position="23"/>
    </location>
</feature>
<dbReference type="KEGG" id="aaf:AURANDRAFT_61521"/>
<feature type="region of interest" description="Disordered" evidence="1">
    <location>
        <begin position="121"/>
        <end position="147"/>
    </location>
</feature>